<dbReference type="PANTHER" id="PTHR11091">
    <property type="entry name" value="OXIDOREDUCTASE-RELATED"/>
    <property type="match status" value="1"/>
</dbReference>
<organism evidence="3 4">
    <name type="scientific">Galdieria yellowstonensis</name>
    <dbReference type="NCBI Taxonomy" id="3028027"/>
    <lineage>
        <taxon>Eukaryota</taxon>
        <taxon>Rhodophyta</taxon>
        <taxon>Bangiophyceae</taxon>
        <taxon>Galdieriales</taxon>
        <taxon>Galdieriaceae</taxon>
        <taxon>Galdieria</taxon>
    </lineage>
</organism>
<dbReference type="InterPro" id="IPR043143">
    <property type="entry name" value="Mal/L-sulf/L-lact_DH-like_NADP"/>
</dbReference>
<dbReference type="PANTHER" id="PTHR11091:SF0">
    <property type="entry name" value="MALATE DEHYDROGENASE"/>
    <property type="match status" value="1"/>
</dbReference>
<dbReference type="Gene3D" id="1.10.1530.10">
    <property type="match status" value="1"/>
</dbReference>
<dbReference type="Proteomes" id="UP001300502">
    <property type="component" value="Unassembled WGS sequence"/>
</dbReference>
<comment type="caution">
    <text evidence="3">The sequence shown here is derived from an EMBL/GenBank/DDBJ whole genome shotgun (WGS) entry which is preliminary data.</text>
</comment>
<reference evidence="3 4" key="1">
    <citation type="submission" date="2022-07" db="EMBL/GenBank/DDBJ databases">
        <title>Genome-wide signatures of adaptation to extreme environments.</title>
        <authorList>
            <person name="Cho C.H."/>
            <person name="Yoon H.S."/>
        </authorList>
    </citation>
    <scope>NUCLEOTIDE SEQUENCE [LARGE SCALE GENOMIC DNA]</scope>
    <source>
        <strain evidence="3 4">108.79 E11</strain>
    </source>
</reference>
<keyword evidence="4" id="KW-1185">Reference proteome</keyword>
<dbReference type="SUPFAM" id="SSF89733">
    <property type="entry name" value="L-sulfolactate dehydrogenase-like"/>
    <property type="match status" value="1"/>
</dbReference>
<comment type="similarity">
    <text evidence="1">Belongs to the LDH2/MDH2 oxidoreductase family.</text>
</comment>
<evidence type="ECO:0000313" key="4">
    <source>
        <dbReference type="Proteomes" id="UP001300502"/>
    </source>
</evidence>
<dbReference type="AlphaFoldDB" id="A0AAV9IGI8"/>
<dbReference type="InterPro" id="IPR036111">
    <property type="entry name" value="Mal/L-sulfo/L-lacto_DH-like_sf"/>
</dbReference>
<dbReference type="GO" id="GO:0016491">
    <property type="term" value="F:oxidoreductase activity"/>
    <property type="evidence" value="ECO:0007669"/>
    <property type="project" value="UniProtKB-KW"/>
</dbReference>
<sequence length="340" mass="36577">MQSEQQGDRIQVALEELEELIEKRLTKLQYSPSEVQVIKQVIMYSQLVDGTQGVVKLLMEGIGSITQPNPSQYAPRVVHDGGIALRVDGGSSLGMVVLDFAVHKAIERAKESGLAMVGVFHSCNSTGALGYYVEKIASHGLVGIVSSGSTPTVAAFGSAERNFGTNPLAYAIPGPHEQPLVVYDASTSAMSFWGVKQYAIDKKPLPEDVALDKDGRPTTDASLACVLKTFGGAKGSGISLLLEYLHGALVGATPQDTTNWGSFVLAFSPNIFQLGQEQVENNTIQMMQRIGASRPCEGFSRVCLPGEQSRTKRKAVEEQKWISLPASIIHSLRSLVTENN</sequence>
<dbReference type="Gene3D" id="3.30.1370.60">
    <property type="entry name" value="Hypothetical oxidoreductase yiak, domain 2"/>
    <property type="match status" value="1"/>
</dbReference>
<dbReference type="Pfam" id="PF02615">
    <property type="entry name" value="Ldh_2"/>
    <property type="match status" value="1"/>
</dbReference>
<dbReference type="InterPro" id="IPR003767">
    <property type="entry name" value="Malate/L-lactate_DH-like"/>
</dbReference>
<accession>A0AAV9IGI8</accession>
<name>A0AAV9IGI8_9RHOD</name>
<gene>
    <name evidence="3" type="ORF">GAYE_SCF25G4440</name>
</gene>
<proteinExistence type="inferred from homology"/>
<evidence type="ECO:0008006" key="5">
    <source>
        <dbReference type="Google" id="ProtNLM"/>
    </source>
</evidence>
<protein>
    <recommendedName>
        <fullName evidence="5">Malate dehydrogenase</fullName>
    </recommendedName>
</protein>
<dbReference type="InterPro" id="IPR043144">
    <property type="entry name" value="Mal/L-sulf/L-lact_DH-like_ah"/>
</dbReference>
<dbReference type="EMBL" id="JANCYU010000041">
    <property type="protein sequence ID" value="KAK4526524.1"/>
    <property type="molecule type" value="Genomic_DNA"/>
</dbReference>
<keyword evidence="2" id="KW-0560">Oxidoreductase</keyword>
<evidence type="ECO:0000256" key="2">
    <source>
        <dbReference type="ARBA" id="ARBA00023002"/>
    </source>
</evidence>
<evidence type="ECO:0000313" key="3">
    <source>
        <dbReference type="EMBL" id="KAK4526524.1"/>
    </source>
</evidence>
<evidence type="ECO:0000256" key="1">
    <source>
        <dbReference type="ARBA" id="ARBA00006056"/>
    </source>
</evidence>